<name>A0ABQ6F7K4_9RHOO</name>
<gene>
    <name evidence="1" type="ORF">GCM10007933_06760</name>
</gene>
<evidence type="ECO:0000313" key="2">
    <source>
        <dbReference type="Proteomes" id="UP001157167"/>
    </source>
</evidence>
<sequence>MRKIWLDFVRFSLKMLQLANRGADLRDFGVRVGGVLLLIGAGLPAFGSEGVALHVSTMLGEPRRPGPLFESDEPDPPYLELSRALSDESAKVAAEDRGSDPIDLPLGKGIGSRISVSETFTYDSNLFRLSGAAAATAAGLKGMGDWNSTTKLGLGLEKYYAGQQFTLDYELAVSRYREFGFLDNNANSLVGRWRWTAGPDWKGELSAEQREATDDFAYYRQQQRSLGVTRQFTAGGFYQVAPDWFVGAQVGQGSRRYPDGSRPSNEIDFAGFDAVLRYAPASGAVVAVTRRRAQGQYPNAPVTVTGLSESRFEQDEFFAEATLPLRSGTRLLARLGTVSRSYQRFPQNNYTGHNGSVGFEWRVTPRTLISTTLRHDVEPAQDFVSNYVAVKGLRFGAVWEYSPKLRVDSRLEWRDAQYRGDPGFGVSTASQREDKGVLAAVAGTWQLTPRTRWITSLTRERRSSTEAAQSFNYWTLAGSLQWVF</sequence>
<comment type="caution">
    <text evidence="1">The sequence shown here is derived from an EMBL/GenBank/DDBJ whole genome shotgun (WGS) entry which is preliminary data.</text>
</comment>
<keyword evidence="2" id="KW-1185">Reference proteome</keyword>
<protein>
    <recommendedName>
        <fullName evidence="3">DUF560 domain-containing protein</fullName>
    </recommendedName>
</protein>
<organism evidence="1 2">
    <name type="scientific">Zoogloea oryzae</name>
    <dbReference type="NCBI Taxonomy" id="310767"/>
    <lineage>
        <taxon>Bacteria</taxon>
        <taxon>Pseudomonadati</taxon>
        <taxon>Pseudomonadota</taxon>
        <taxon>Betaproteobacteria</taxon>
        <taxon>Rhodocyclales</taxon>
        <taxon>Zoogloeaceae</taxon>
        <taxon>Zoogloea</taxon>
    </lineage>
</organism>
<dbReference type="EMBL" id="BSPX01000005">
    <property type="protein sequence ID" value="GLT21224.1"/>
    <property type="molecule type" value="Genomic_DNA"/>
</dbReference>
<accession>A0ABQ6F7K4</accession>
<evidence type="ECO:0000313" key="1">
    <source>
        <dbReference type="EMBL" id="GLT21224.1"/>
    </source>
</evidence>
<dbReference type="Proteomes" id="UP001157167">
    <property type="component" value="Unassembled WGS sequence"/>
</dbReference>
<proteinExistence type="predicted"/>
<evidence type="ECO:0008006" key="3">
    <source>
        <dbReference type="Google" id="ProtNLM"/>
    </source>
</evidence>
<reference evidence="2" key="1">
    <citation type="journal article" date="2019" name="Int. J. Syst. Evol. Microbiol.">
        <title>The Global Catalogue of Microorganisms (GCM) 10K type strain sequencing project: providing services to taxonomists for standard genome sequencing and annotation.</title>
        <authorList>
            <consortium name="The Broad Institute Genomics Platform"/>
            <consortium name="The Broad Institute Genome Sequencing Center for Infectious Disease"/>
            <person name="Wu L."/>
            <person name="Ma J."/>
        </authorList>
    </citation>
    <scope>NUCLEOTIDE SEQUENCE [LARGE SCALE GENOMIC DNA]</scope>
    <source>
        <strain evidence="2">NBRC 102407</strain>
    </source>
</reference>